<accession>A0A6P8B5S0</accession>
<dbReference type="AlphaFoldDB" id="A0A6P8B5S0"/>
<name>A0A6P8B5S0_PYRGI</name>
<gene>
    <name evidence="2" type="ORF">PgNI_05412</name>
</gene>
<dbReference type="RefSeq" id="XP_030982532.1">
    <property type="nucleotide sequence ID" value="XM_031125443.1"/>
</dbReference>
<sequence length="90" mass="10086">MLRSTPRQTVFAQQSVCCVLQHPSQAILPELDVKLAGVSMQMVSDELQAEGHKNEETHHCQQNVSLPCDGSHKIDWSNLTMPRLMKTSEV</sequence>
<evidence type="ECO:0000313" key="1">
    <source>
        <dbReference type="Proteomes" id="UP000515153"/>
    </source>
</evidence>
<dbReference type="Proteomes" id="UP000515153">
    <property type="component" value="Chromosome I"/>
</dbReference>
<dbReference type="KEGG" id="pgri:PgNI_05412"/>
<reference evidence="1 2" key="1">
    <citation type="journal article" date="2019" name="Mol. Biol. Evol.">
        <title>Blast fungal genomes show frequent chromosomal changes, gene gains and losses, and effector gene turnover.</title>
        <authorList>
            <person name="Gomez Luciano L.B."/>
            <person name="Jason Tsai I."/>
            <person name="Chuma I."/>
            <person name="Tosa Y."/>
            <person name="Chen Y.H."/>
            <person name="Li J.Y."/>
            <person name="Li M.Y."/>
            <person name="Jade Lu M.Y."/>
            <person name="Nakayashiki H."/>
            <person name="Li W.H."/>
        </authorList>
    </citation>
    <scope>NUCLEOTIDE SEQUENCE [LARGE SCALE GENOMIC DNA]</scope>
    <source>
        <strain evidence="1 2">NI907</strain>
    </source>
</reference>
<proteinExistence type="predicted"/>
<reference evidence="2" key="2">
    <citation type="submission" date="2019-10" db="EMBL/GenBank/DDBJ databases">
        <authorList>
            <consortium name="NCBI Genome Project"/>
        </authorList>
    </citation>
    <scope>NUCLEOTIDE SEQUENCE</scope>
    <source>
        <strain evidence="2">NI907</strain>
    </source>
</reference>
<organism evidence="1 2">
    <name type="scientific">Pyricularia grisea</name>
    <name type="common">Crabgrass-specific blast fungus</name>
    <name type="synonym">Magnaporthe grisea</name>
    <dbReference type="NCBI Taxonomy" id="148305"/>
    <lineage>
        <taxon>Eukaryota</taxon>
        <taxon>Fungi</taxon>
        <taxon>Dikarya</taxon>
        <taxon>Ascomycota</taxon>
        <taxon>Pezizomycotina</taxon>
        <taxon>Sordariomycetes</taxon>
        <taxon>Sordariomycetidae</taxon>
        <taxon>Magnaporthales</taxon>
        <taxon>Pyriculariaceae</taxon>
        <taxon>Pyricularia</taxon>
    </lineage>
</organism>
<evidence type="ECO:0000313" key="2">
    <source>
        <dbReference type="RefSeq" id="XP_030982532.1"/>
    </source>
</evidence>
<keyword evidence="1" id="KW-1185">Reference proteome</keyword>
<reference evidence="2" key="3">
    <citation type="submission" date="2025-08" db="UniProtKB">
        <authorList>
            <consortium name="RefSeq"/>
        </authorList>
    </citation>
    <scope>IDENTIFICATION</scope>
    <source>
        <strain evidence="2">NI907</strain>
    </source>
</reference>
<protein>
    <submittedName>
        <fullName evidence="2">Uncharacterized protein</fullName>
    </submittedName>
</protein>
<dbReference type="GeneID" id="41960352"/>